<proteinExistence type="predicted"/>
<keyword evidence="3" id="KW-1185">Reference proteome</keyword>
<dbReference type="InterPro" id="IPR058276">
    <property type="entry name" value="DUF7970"/>
</dbReference>
<dbReference type="Proteomes" id="UP000186914">
    <property type="component" value="Unassembled WGS sequence"/>
</dbReference>
<organism evidence="2 3">
    <name type="scientific">Haladaptatus litoreus</name>
    <dbReference type="NCBI Taxonomy" id="553468"/>
    <lineage>
        <taxon>Archaea</taxon>
        <taxon>Methanobacteriati</taxon>
        <taxon>Methanobacteriota</taxon>
        <taxon>Stenosarchaea group</taxon>
        <taxon>Halobacteria</taxon>
        <taxon>Halobacteriales</taxon>
        <taxon>Haladaptataceae</taxon>
        <taxon>Haladaptatus</taxon>
    </lineage>
</organism>
<dbReference type="EMBL" id="FTNO01000003">
    <property type="protein sequence ID" value="SIR68058.1"/>
    <property type="molecule type" value="Genomic_DNA"/>
</dbReference>
<dbReference type="Pfam" id="PF25925">
    <property type="entry name" value="DUF7970"/>
    <property type="match status" value="1"/>
</dbReference>
<sequence>MTDANPFDDLSEVENDDSGQETSETSTESASNPLEEPAQSSETTSTQSTQLPESSPDESTTISGPSFEYSEVRQRPLYARGETWDELEDAIGITVVPELRRQGIRDEEKREIHDAVLTLAVEEPERLVEIIAERRQQS</sequence>
<protein>
    <submittedName>
        <fullName evidence="2">Uncharacterized protein</fullName>
    </submittedName>
</protein>
<accession>A0A1N7CWP0</accession>
<reference evidence="3" key="1">
    <citation type="submission" date="2017-01" db="EMBL/GenBank/DDBJ databases">
        <authorList>
            <person name="Varghese N."/>
            <person name="Submissions S."/>
        </authorList>
    </citation>
    <scope>NUCLEOTIDE SEQUENCE [LARGE SCALE GENOMIC DNA]</scope>
    <source>
        <strain evidence="3">CGMCC 1.7737</strain>
    </source>
</reference>
<name>A0A1N7CWP0_9EURY</name>
<evidence type="ECO:0000313" key="2">
    <source>
        <dbReference type="EMBL" id="SIR68058.1"/>
    </source>
</evidence>
<evidence type="ECO:0000256" key="1">
    <source>
        <dbReference type="SAM" id="MobiDB-lite"/>
    </source>
</evidence>
<dbReference type="RefSeq" id="WP_076431230.1">
    <property type="nucleotide sequence ID" value="NZ_FTNO01000003.1"/>
</dbReference>
<feature type="region of interest" description="Disordered" evidence="1">
    <location>
        <begin position="1"/>
        <end position="75"/>
    </location>
</feature>
<feature type="compositionally biased region" description="Acidic residues" evidence="1">
    <location>
        <begin position="9"/>
        <end position="19"/>
    </location>
</feature>
<dbReference type="AlphaFoldDB" id="A0A1N7CWP0"/>
<evidence type="ECO:0000313" key="3">
    <source>
        <dbReference type="Proteomes" id="UP000186914"/>
    </source>
</evidence>
<gene>
    <name evidence="2" type="ORF">SAMN05421858_3312</name>
</gene>
<dbReference type="OrthoDB" id="300423at2157"/>
<feature type="compositionally biased region" description="Low complexity" evidence="1">
    <location>
        <begin position="21"/>
        <end position="54"/>
    </location>
</feature>